<dbReference type="RefSeq" id="WP_379028572.1">
    <property type="nucleotide sequence ID" value="NZ_JBHRXE010000012.1"/>
</dbReference>
<dbReference type="EMBL" id="JBHRXE010000012">
    <property type="protein sequence ID" value="MFC3569016.1"/>
    <property type="molecule type" value="Genomic_DNA"/>
</dbReference>
<feature type="transmembrane region" description="Helical" evidence="7">
    <location>
        <begin position="521"/>
        <end position="545"/>
    </location>
</feature>
<reference evidence="11" key="1">
    <citation type="journal article" date="2019" name="Int. J. Syst. Evol. Microbiol.">
        <title>The Global Catalogue of Microorganisms (GCM) 10K type strain sequencing project: providing services to taxonomists for standard genome sequencing and annotation.</title>
        <authorList>
            <consortium name="The Broad Institute Genomics Platform"/>
            <consortium name="The Broad Institute Genome Sequencing Center for Infectious Disease"/>
            <person name="Wu L."/>
            <person name="Ma J."/>
        </authorList>
    </citation>
    <scope>NUCLEOTIDE SEQUENCE [LARGE SCALE GENOMIC DNA]</scope>
    <source>
        <strain evidence="11">VKM B-3226</strain>
    </source>
</reference>
<feature type="transmembrane region" description="Helical" evidence="7">
    <location>
        <begin position="461"/>
        <end position="488"/>
    </location>
</feature>
<feature type="transmembrane region" description="Helical" evidence="7">
    <location>
        <begin position="495"/>
        <end position="515"/>
    </location>
</feature>
<feature type="transmembrane region" description="Helical" evidence="7">
    <location>
        <begin position="334"/>
        <end position="349"/>
    </location>
</feature>
<keyword evidence="3 7" id="KW-0812">Transmembrane</keyword>
<evidence type="ECO:0000256" key="7">
    <source>
        <dbReference type="SAM" id="Phobius"/>
    </source>
</evidence>
<dbReference type="Pfam" id="PF13567">
    <property type="entry name" value="DUF4131"/>
    <property type="match status" value="1"/>
</dbReference>
<feature type="transmembrane region" description="Helical" evidence="7">
    <location>
        <begin position="432"/>
        <end position="455"/>
    </location>
</feature>
<protein>
    <submittedName>
        <fullName evidence="10">ComEC/Rec2 family competence protein</fullName>
    </submittedName>
</protein>
<evidence type="ECO:0000313" key="11">
    <source>
        <dbReference type="Proteomes" id="UP001595596"/>
    </source>
</evidence>
<feature type="transmembrane region" description="Helical" evidence="7">
    <location>
        <begin position="291"/>
        <end position="313"/>
    </location>
</feature>
<evidence type="ECO:0000259" key="8">
    <source>
        <dbReference type="Pfam" id="PF03772"/>
    </source>
</evidence>
<evidence type="ECO:0000256" key="3">
    <source>
        <dbReference type="ARBA" id="ARBA00022692"/>
    </source>
</evidence>
<evidence type="ECO:0000259" key="9">
    <source>
        <dbReference type="Pfam" id="PF13567"/>
    </source>
</evidence>
<evidence type="ECO:0000256" key="5">
    <source>
        <dbReference type="ARBA" id="ARBA00023136"/>
    </source>
</evidence>
<feature type="region of interest" description="Disordered" evidence="6">
    <location>
        <begin position="1"/>
        <end position="25"/>
    </location>
</feature>
<evidence type="ECO:0000256" key="6">
    <source>
        <dbReference type="SAM" id="MobiDB-lite"/>
    </source>
</evidence>
<keyword evidence="5 7" id="KW-0472">Membrane</keyword>
<accession>A0ABV7RYB8</accession>
<evidence type="ECO:0000313" key="10">
    <source>
        <dbReference type="EMBL" id="MFC3569016.1"/>
    </source>
</evidence>
<feature type="transmembrane region" description="Helical" evidence="7">
    <location>
        <begin position="379"/>
        <end position="396"/>
    </location>
</feature>
<keyword evidence="2" id="KW-1003">Cell membrane</keyword>
<dbReference type="Pfam" id="PF03772">
    <property type="entry name" value="Competence"/>
    <property type="match status" value="1"/>
</dbReference>
<keyword evidence="11" id="KW-1185">Reference proteome</keyword>
<dbReference type="NCBIfam" id="TIGR00360">
    <property type="entry name" value="ComEC_N-term"/>
    <property type="match status" value="1"/>
</dbReference>
<dbReference type="InterPro" id="IPR025405">
    <property type="entry name" value="DUF4131"/>
</dbReference>
<evidence type="ECO:0000256" key="4">
    <source>
        <dbReference type="ARBA" id="ARBA00022989"/>
    </source>
</evidence>
<feature type="transmembrane region" description="Helical" evidence="7">
    <location>
        <begin position="100"/>
        <end position="120"/>
    </location>
</feature>
<sequence length="729" mass="77155">MDSASPAMARTGLQPARRPRASAVPHPAPARVSVTIRAGFLPWVPFWLSLGIGGWFLLRDEPGPGFYALLALAAGMCLLVPPLVLGLARRDRCAWIWADRCRLSAMALFLVLFGAGLAGLRAHLVAAPVLEFRYYGPVEGRVIGIDRSAGDRMRLLLDRVVLDDVPPGRTPARVRISLMSPQHLPVPGQRIMLTAHLSPPSGPSEPGGFDFRRLAWFKRLGAVGHSRTPIMTVARPANDGALALHRLRMALAGTMRERIGGQAGAVSAALVTGDRSGISEQTNEIMRASNLYHIVSISGLHMSMLAGFVYAALRLAGTAAQGLVGPLAMPVHKLAAAGALAVSGLYLWLSGGGVATERAFIMVAVMLLAIIVDRRAVSLRTVAVAGTLVLLLGPEALTEPGFQMSFAATAALILVQEPWLKLAPRLPWWVRPVVVLLLSSVVASLATSPIAAVHFGRMTQYGLLANLLVVPVVGTLVMPGAVIAAVLAPLGLAQPALWVMGLGTQWMLLVAGWIADLQGAVILLPAAPAAVLPLLGIGAVLLFLGPLGETARRGALLVRRGAGATLLAAAALLWLTAERPAVLISPDGEAVAAMTPAGRVPSKPRGGSYAVANWLEADGDPAAQTMAASRTLWRGEYSDRQAELNFGGTGLRIRHLTGKAAKDVETIDCPPDLILVAATELRREGLRQRDCTIIDMAQLRARGAISISLNRDHWEITPADDQGHGRIWQ</sequence>
<name>A0ABV7RYB8_9RHOB</name>
<gene>
    <name evidence="10" type="ORF">ACFOMP_06090</name>
</gene>
<feature type="transmembrane region" description="Helical" evidence="7">
    <location>
        <begin position="40"/>
        <end position="58"/>
    </location>
</feature>
<keyword evidence="4 7" id="KW-1133">Transmembrane helix</keyword>
<organism evidence="10 11">
    <name type="scientific">Paracoccus simplex</name>
    <dbReference type="NCBI Taxonomy" id="2086346"/>
    <lineage>
        <taxon>Bacteria</taxon>
        <taxon>Pseudomonadati</taxon>
        <taxon>Pseudomonadota</taxon>
        <taxon>Alphaproteobacteria</taxon>
        <taxon>Rhodobacterales</taxon>
        <taxon>Paracoccaceae</taxon>
        <taxon>Paracoccus</taxon>
    </lineage>
</organism>
<dbReference type="Proteomes" id="UP001595596">
    <property type="component" value="Unassembled WGS sequence"/>
</dbReference>
<dbReference type="InterPro" id="IPR052159">
    <property type="entry name" value="Competence_DNA_uptake"/>
</dbReference>
<dbReference type="InterPro" id="IPR004477">
    <property type="entry name" value="ComEC_N"/>
</dbReference>
<evidence type="ECO:0000256" key="2">
    <source>
        <dbReference type="ARBA" id="ARBA00022475"/>
    </source>
</evidence>
<dbReference type="PANTHER" id="PTHR30619">
    <property type="entry name" value="DNA INTERNALIZATION/COMPETENCE PROTEIN COMEC/REC2"/>
    <property type="match status" value="1"/>
</dbReference>
<feature type="domain" description="ComEC/Rec2-related protein" evidence="8">
    <location>
        <begin position="270"/>
        <end position="544"/>
    </location>
</feature>
<proteinExistence type="predicted"/>
<comment type="caution">
    <text evidence="10">The sequence shown here is derived from an EMBL/GenBank/DDBJ whole genome shotgun (WGS) entry which is preliminary data.</text>
</comment>
<evidence type="ECO:0000256" key="1">
    <source>
        <dbReference type="ARBA" id="ARBA00004651"/>
    </source>
</evidence>
<comment type="subcellular location">
    <subcellularLocation>
        <location evidence="1">Cell membrane</location>
        <topology evidence="1">Multi-pass membrane protein</topology>
    </subcellularLocation>
</comment>
<feature type="domain" description="DUF4131" evidence="9">
    <location>
        <begin position="70"/>
        <end position="227"/>
    </location>
</feature>
<feature type="transmembrane region" description="Helical" evidence="7">
    <location>
        <begin position="64"/>
        <end position="88"/>
    </location>
</feature>
<dbReference type="PANTHER" id="PTHR30619:SF1">
    <property type="entry name" value="RECOMBINATION PROTEIN 2"/>
    <property type="match status" value="1"/>
</dbReference>